<accession>A0ABV0R4H2</accession>
<dbReference type="Proteomes" id="UP001434883">
    <property type="component" value="Unassembled WGS sequence"/>
</dbReference>
<keyword evidence="2" id="KW-1185">Reference proteome</keyword>
<organism evidence="1 2">
    <name type="scientific">Xenoophorus captivus</name>
    <dbReference type="NCBI Taxonomy" id="1517983"/>
    <lineage>
        <taxon>Eukaryota</taxon>
        <taxon>Metazoa</taxon>
        <taxon>Chordata</taxon>
        <taxon>Craniata</taxon>
        <taxon>Vertebrata</taxon>
        <taxon>Euteleostomi</taxon>
        <taxon>Actinopterygii</taxon>
        <taxon>Neopterygii</taxon>
        <taxon>Teleostei</taxon>
        <taxon>Neoteleostei</taxon>
        <taxon>Acanthomorphata</taxon>
        <taxon>Ovalentaria</taxon>
        <taxon>Atherinomorphae</taxon>
        <taxon>Cyprinodontiformes</taxon>
        <taxon>Goodeidae</taxon>
        <taxon>Xenoophorus</taxon>
    </lineage>
</organism>
<reference evidence="1 2" key="1">
    <citation type="submission" date="2021-06" db="EMBL/GenBank/DDBJ databases">
        <authorList>
            <person name="Palmer J.M."/>
        </authorList>
    </citation>
    <scope>NUCLEOTIDE SEQUENCE [LARGE SCALE GENOMIC DNA]</scope>
    <source>
        <strain evidence="1 2">XC_2019</strain>
        <tissue evidence="1">Muscle</tissue>
    </source>
</reference>
<evidence type="ECO:0000313" key="1">
    <source>
        <dbReference type="EMBL" id="MEQ2203005.1"/>
    </source>
</evidence>
<comment type="caution">
    <text evidence="1">The sequence shown here is derived from an EMBL/GenBank/DDBJ whole genome shotgun (WGS) entry which is preliminary data.</text>
</comment>
<protein>
    <submittedName>
        <fullName evidence="1">Uncharacterized protein</fullName>
    </submittedName>
</protein>
<feature type="non-terminal residue" evidence="1">
    <location>
        <position position="1"/>
    </location>
</feature>
<evidence type="ECO:0000313" key="2">
    <source>
        <dbReference type="Proteomes" id="UP001434883"/>
    </source>
</evidence>
<dbReference type="EMBL" id="JAHRIN010034109">
    <property type="protein sequence ID" value="MEQ2203005.1"/>
    <property type="molecule type" value="Genomic_DNA"/>
</dbReference>
<gene>
    <name evidence="1" type="ORF">XENOCAPTIV_022440</name>
</gene>
<sequence length="84" mass="8420">AHVELGGGDSNARGAGFLACLLGVKSSTPTTHLEAAKQPQKAMLNSSCASSHATGKSGGKPILLYSVGHGGEILTGGPDVSLWY</sequence>
<name>A0ABV0R4H2_9TELE</name>
<proteinExistence type="predicted"/>